<evidence type="ECO:0000313" key="2">
    <source>
        <dbReference type="EMBL" id="MBE6511787.1"/>
    </source>
</evidence>
<dbReference type="EMBL" id="SUTG01000003">
    <property type="protein sequence ID" value="MBE6511787.1"/>
    <property type="molecule type" value="Genomic_DNA"/>
</dbReference>
<keyword evidence="1" id="KW-0175">Coiled coil</keyword>
<evidence type="ECO:0000256" key="1">
    <source>
        <dbReference type="SAM" id="Coils"/>
    </source>
</evidence>
<dbReference type="Proteomes" id="UP000732619">
    <property type="component" value="Unassembled WGS sequence"/>
</dbReference>
<comment type="caution">
    <text evidence="2">The sequence shown here is derived from an EMBL/GenBank/DDBJ whole genome shotgun (WGS) entry which is preliminary data.</text>
</comment>
<reference evidence="2" key="1">
    <citation type="submission" date="2019-04" db="EMBL/GenBank/DDBJ databases">
        <title>Evolution of Biomass-Degrading Anaerobic Consortia Revealed by Metagenomics.</title>
        <authorList>
            <person name="Peng X."/>
        </authorList>
    </citation>
    <scope>NUCLEOTIDE SEQUENCE</scope>
    <source>
        <strain evidence="2">SIG14</strain>
    </source>
</reference>
<dbReference type="AlphaFoldDB" id="A0A8T3VMB4"/>
<evidence type="ECO:0000313" key="3">
    <source>
        <dbReference type="Proteomes" id="UP000732619"/>
    </source>
</evidence>
<sequence>MDLVKGIVKKYFRSYNRTLKDGTKKTYKTEQVQVTVSKSDNIFEDKEEVFIISSAQAEEFNDLDEMVSALELHNTMLVQEKKELTKKFTIADEDLQTVSSKLEALSLKLDQREEELAKSNEKLLVIKEDCSGLKEQLEENKNTISSLRKQLEDKNFIISDLNDDLNLLNEKLSSQNDDIVTDSEFISNEQFTSSSNSYSFDDYVELQKEYISLLKKYERSQEDLYNEKVKVIHYKNLLDKFKNFILRIQ</sequence>
<protein>
    <submittedName>
        <fullName evidence="2">Uncharacterized protein</fullName>
    </submittedName>
</protein>
<organism evidence="2 3">
    <name type="scientific">Methanobrevibacter olleyae</name>
    <dbReference type="NCBI Taxonomy" id="294671"/>
    <lineage>
        <taxon>Archaea</taxon>
        <taxon>Methanobacteriati</taxon>
        <taxon>Methanobacteriota</taxon>
        <taxon>Methanomada group</taxon>
        <taxon>Methanobacteria</taxon>
        <taxon>Methanobacteriales</taxon>
        <taxon>Methanobacteriaceae</taxon>
        <taxon>Methanobrevibacter</taxon>
    </lineage>
</organism>
<gene>
    <name evidence="2" type="ORF">E7Z75_01360</name>
</gene>
<accession>A0A8T3VMB4</accession>
<feature type="coiled-coil region" evidence="1">
    <location>
        <begin position="95"/>
        <end position="178"/>
    </location>
</feature>
<name>A0A8T3VMB4_METOL</name>
<proteinExistence type="predicted"/>